<dbReference type="InterPro" id="IPR037455">
    <property type="entry name" value="LucA/IucC-like"/>
</dbReference>
<dbReference type="GO" id="GO:0019290">
    <property type="term" value="P:siderophore biosynthetic process"/>
    <property type="evidence" value="ECO:0007669"/>
    <property type="project" value="InterPro"/>
</dbReference>
<dbReference type="Pfam" id="PF06276">
    <property type="entry name" value="FhuF"/>
    <property type="match status" value="1"/>
</dbReference>
<gene>
    <name evidence="3" type="ORF">LPJ53_005828</name>
</gene>
<accession>A0A9W8CPD6</accession>
<feature type="domain" description="Aerobactin siderophore biosynthesis IucA/IucC N-terminal" evidence="1">
    <location>
        <begin position="205"/>
        <end position="434"/>
    </location>
</feature>
<dbReference type="PANTHER" id="PTHR34384:SF5">
    <property type="entry name" value="L-2,3-DIAMINOPROPANOATE--CITRATE LIGASE"/>
    <property type="match status" value="1"/>
</dbReference>
<sequence>MTASATLQTTEDRILAAPESLGRLLASQLTDPYALPKDSDGYARHARFATMSRLLTCLVNERLVTALCVTATNAKFLIVTSGENDCGEWSTDSLVFQLRHRPILASVNPHGRWSNVHQVSMLDPEDLGLGAWCTTKLNLAQGIWDGLELPSPVDLMHTVGRWRQLDQAAVDEICSELVSSMTHQEHAYALQETQKVLDLQAATAMDWEQSLTEGHATHPMHRARHALPPLDPLAVDTEFRHLRLRFVAVPKDMMVVEGDYTKLIMPLLESATPIIRSDSPSASQKLLLESVNLHTDVVIPVHPLHMSAIQIRFPFARILDFDAEAEAQASLRTVSPRALESSGLDIKLPLGVKTSSALRTVSTYSAYLGPRLTRMLPEILANNPNSPLVSGEPASVILRNSDPDSAKYLACILRYNPQSLCSNGDVAVVAAALTERLSDGRSIVCTSLPGMDTQETRVDFLRVYVQKLLQAFLPPIITHGFAFEAHQQNTLVCISKRTGMPTGFVIRDFGGVMVHMETFASANNSVAIPMLPNNSTTAESMEEVYGVAYHTLIQCQIHRLVRALDLHYSGIGWKIVREELAAVVPRSNPLWHAWMEKEVLLKSFVTMKLGGLYRNYVYSKVPNILLYQGERLGVE</sequence>
<dbReference type="InterPro" id="IPR022770">
    <property type="entry name" value="IucA/IucC-like_C"/>
</dbReference>
<proteinExistence type="predicted"/>
<dbReference type="Pfam" id="PF04183">
    <property type="entry name" value="IucA_IucC"/>
    <property type="match status" value="1"/>
</dbReference>
<organism evidence="3 4">
    <name type="scientific">Coemansia erecta</name>
    <dbReference type="NCBI Taxonomy" id="147472"/>
    <lineage>
        <taxon>Eukaryota</taxon>
        <taxon>Fungi</taxon>
        <taxon>Fungi incertae sedis</taxon>
        <taxon>Zoopagomycota</taxon>
        <taxon>Kickxellomycotina</taxon>
        <taxon>Kickxellomycetes</taxon>
        <taxon>Kickxellales</taxon>
        <taxon>Kickxellaceae</taxon>
        <taxon>Coemansia</taxon>
    </lineage>
</organism>
<evidence type="ECO:0000259" key="2">
    <source>
        <dbReference type="Pfam" id="PF06276"/>
    </source>
</evidence>
<keyword evidence="4" id="KW-1185">Reference proteome</keyword>
<dbReference type="OrthoDB" id="2117718at2759"/>
<dbReference type="EMBL" id="JANBOJ010000405">
    <property type="protein sequence ID" value="KAJ1719411.1"/>
    <property type="molecule type" value="Genomic_DNA"/>
</dbReference>
<reference evidence="3" key="1">
    <citation type="submission" date="2022-07" db="EMBL/GenBank/DDBJ databases">
        <title>Phylogenomic reconstructions and comparative analyses of Kickxellomycotina fungi.</title>
        <authorList>
            <person name="Reynolds N.K."/>
            <person name="Stajich J.E."/>
            <person name="Barry K."/>
            <person name="Grigoriev I.V."/>
            <person name="Crous P."/>
            <person name="Smith M.E."/>
        </authorList>
    </citation>
    <scope>NUCLEOTIDE SEQUENCE</scope>
    <source>
        <strain evidence="3">NBRC 32514</strain>
    </source>
</reference>
<dbReference type="InterPro" id="IPR007310">
    <property type="entry name" value="Aerobactin_biosyn_IucA/IucC_N"/>
</dbReference>
<dbReference type="Proteomes" id="UP001149813">
    <property type="component" value="Unassembled WGS sequence"/>
</dbReference>
<dbReference type="AlphaFoldDB" id="A0A9W8CPD6"/>
<dbReference type="GO" id="GO:0016881">
    <property type="term" value="F:acid-amino acid ligase activity"/>
    <property type="evidence" value="ECO:0007669"/>
    <property type="project" value="UniProtKB-ARBA"/>
</dbReference>
<evidence type="ECO:0008006" key="5">
    <source>
        <dbReference type="Google" id="ProtNLM"/>
    </source>
</evidence>
<evidence type="ECO:0000313" key="4">
    <source>
        <dbReference type="Proteomes" id="UP001149813"/>
    </source>
</evidence>
<evidence type="ECO:0000313" key="3">
    <source>
        <dbReference type="EMBL" id="KAJ1719411.1"/>
    </source>
</evidence>
<name>A0A9W8CPD6_9FUNG</name>
<feature type="domain" description="Aerobactin siderophore biosynthesis IucA/IucC-like C-terminal" evidence="2">
    <location>
        <begin position="459"/>
        <end position="586"/>
    </location>
</feature>
<protein>
    <recommendedName>
        <fullName evidence="5">Aerobactin siderophore biosynthesis IucA/IucC N-terminal domain-containing protein</fullName>
    </recommendedName>
</protein>
<dbReference type="Gene3D" id="1.10.510.40">
    <property type="match status" value="1"/>
</dbReference>
<dbReference type="PANTHER" id="PTHR34384">
    <property type="entry name" value="L-2,3-DIAMINOPROPANOATE--CITRATE LIGASE"/>
    <property type="match status" value="1"/>
</dbReference>
<comment type="caution">
    <text evidence="3">The sequence shown here is derived from an EMBL/GenBank/DDBJ whole genome shotgun (WGS) entry which is preliminary data.</text>
</comment>
<evidence type="ECO:0000259" key="1">
    <source>
        <dbReference type="Pfam" id="PF04183"/>
    </source>
</evidence>